<reference evidence="1" key="3">
    <citation type="submission" date="2019-03" db="EMBL/GenBank/DDBJ databases">
        <authorList>
            <person name="Whitman W."/>
            <person name="Huntemann M."/>
            <person name="Clum A."/>
            <person name="Pillay M."/>
            <person name="Palaniappan K."/>
            <person name="Varghese N."/>
            <person name="Mikhailova N."/>
            <person name="Stamatis D."/>
            <person name="Reddy T."/>
            <person name="Daum C."/>
            <person name="Shapiro N."/>
            <person name="Ivanova N."/>
            <person name="Kyrpides N."/>
            <person name="Woyke T."/>
        </authorList>
    </citation>
    <scope>NUCLEOTIDE SEQUENCE</scope>
    <source>
        <strain evidence="1">P5626</strain>
    </source>
</reference>
<evidence type="ECO:0000313" key="4">
    <source>
        <dbReference type="Proteomes" id="UP000298340"/>
    </source>
</evidence>
<reference evidence="1 3" key="1">
    <citation type="journal article" date="2015" name="Stand. Genomic Sci.">
        <title>Genomic Encyclopedia of Bacterial and Archaeal Type Strains, Phase III: the genomes of soil and plant-associated and newly described type strains.</title>
        <authorList>
            <person name="Whitman W.B."/>
            <person name="Woyke T."/>
            <person name="Klenk H.P."/>
            <person name="Zhou Y."/>
            <person name="Lilburn T.G."/>
            <person name="Beck B.J."/>
            <person name="De Vos P."/>
            <person name="Vandamme P."/>
            <person name="Eisen J.A."/>
            <person name="Garrity G."/>
            <person name="Hugenholtz P."/>
            <person name="Kyrpides N.C."/>
        </authorList>
    </citation>
    <scope>NUCLEOTIDE SEQUENCE [LARGE SCALE GENOMIC DNA]</scope>
    <source>
        <strain evidence="1 3">P5626</strain>
    </source>
</reference>
<proteinExistence type="predicted"/>
<dbReference type="Proteomes" id="UP000298340">
    <property type="component" value="Unassembled WGS sequence"/>
</dbReference>
<accession>A0A4Y7U5Q7</accession>
<sequence>MTIKLLNILFKLETCFKKNLKDCHVPAAGQMNGCRTTAYLADLSSELGISDTERKKEFDNNENER</sequence>
<comment type="caution">
    <text evidence="2">The sequence shown here is derived from an EMBL/GenBank/DDBJ whole genome shotgun (WGS) entry which is preliminary data.</text>
</comment>
<evidence type="ECO:0000313" key="3">
    <source>
        <dbReference type="Proteomes" id="UP000295270"/>
    </source>
</evidence>
<dbReference type="AlphaFoldDB" id="A0A4Y7U5Q7"/>
<name>A0A4Y7U5Q7_9FLAO</name>
<keyword evidence="3" id="KW-1185">Reference proteome</keyword>
<organism evidence="2 4">
    <name type="scientific">Flavobacterium circumlabens</name>
    <dbReference type="NCBI Taxonomy" id="2133765"/>
    <lineage>
        <taxon>Bacteria</taxon>
        <taxon>Pseudomonadati</taxon>
        <taxon>Bacteroidota</taxon>
        <taxon>Flavobacteriia</taxon>
        <taxon>Flavobacteriales</taxon>
        <taxon>Flavobacteriaceae</taxon>
        <taxon>Flavobacterium</taxon>
    </lineage>
</organism>
<gene>
    <name evidence="2" type="ORF">D0809_23565</name>
    <name evidence="1" type="ORF">EV142_1151</name>
</gene>
<reference evidence="2 4" key="2">
    <citation type="journal article" date="2018" name="Syst. Appl. Microbiol.">
        <title>Flavobacterium circumlabens sp. nov. and Flavobacterium cupreum sp. nov., two psychrotrophic species isolated from Antarctic environmental samples.</title>
        <authorList>
            <person name="Kralova S."/>
            <person name="Busse H.J."/>
            <person name="Svec P."/>
            <person name="Maslanova I."/>
            <person name="Stankova E."/>
            <person name="Bartak M."/>
            <person name="Sedlacek I."/>
        </authorList>
    </citation>
    <scope>NUCLEOTIDE SEQUENCE [LARGE SCALE GENOMIC DNA]</scope>
    <source>
        <strain evidence="2 4">CCM 8828</strain>
    </source>
</reference>
<evidence type="ECO:0000313" key="2">
    <source>
        <dbReference type="EMBL" id="TEB41776.1"/>
    </source>
</evidence>
<evidence type="ECO:0000313" key="1">
    <source>
        <dbReference type="EMBL" id="TCN50524.1"/>
    </source>
</evidence>
<dbReference type="Proteomes" id="UP000295270">
    <property type="component" value="Unassembled WGS sequence"/>
</dbReference>
<dbReference type="EMBL" id="SLWA01000015">
    <property type="protein sequence ID" value="TCN50524.1"/>
    <property type="molecule type" value="Genomic_DNA"/>
</dbReference>
<dbReference type="EMBL" id="QWDN01000014">
    <property type="protein sequence ID" value="TEB41776.1"/>
    <property type="molecule type" value="Genomic_DNA"/>
</dbReference>
<protein>
    <submittedName>
        <fullName evidence="2">Uncharacterized protein</fullName>
    </submittedName>
</protein>